<dbReference type="Proteomes" id="UP001571980">
    <property type="component" value="Unassembled WGS sequence"/>
</dbReference>
<reference evidence="9 11" key="2">
    <citation type="journal article" date="2016" name="Int. J. Syst. Evol. Microbiol.">
        <title>Pyrococcus kukulkanii sp. nov., a hyperthermophilic, piezophilic archaeon isolated from a deep-sea hydrothermal vent.</title>
        <authorList>
            <person name="Callac N."/>
            <person name="Oger P."/>
            <person name="Lesongeur F."/>
            <person name="Rattray J.E."/>
            <person name="Vannier P."/>
            <person name="Michoud G."/>
            <person name="Beauverger M."/>
            <person name="Gayet N."/>
            <person name="Rouxel O."/>
            <person name="Jebbar M."/>
            <person name="Godfroy A."/>
        </authorList>
    </citation>
    <scope>NUCLEOTIDE SEQUENCE [LARGE SCALE GENOMIC DNA]</scope>
    <source>
        <strain evidence="9 11">NCB100</strain>
    </source>
</reference>
<name>A0A127B7E7_9EURY</name>
<dbReference type="KEGG" id="pyc:TQ32_00810"/>
<dbReference type="Gene3D" id="1.10.3720.10">
    <property type="entry name" value="MetI-like"/>
    <property type="match status" value="1"/>
</dbReference>
<evidence type="ECO:0000256" key="4">
    <source>
        <dbReference type="ARBA" id="ARBA00022692"/>
    </source>
</evidence>
<keyword evidence="4 7" id="KW-0812">Transmembrane</keyword>
<accession>A0A127B7E7</accession>
<proteinExistence type="inferred from homology"/>
<evidence type="ECO:0000256" key="2">
    <source>
        <dbReference type="ARBA" id="ARBA00022448"/>
    </source>
</evidence>
<evidence type="ECO:0000256" key="5">
    <source>
        <dbReference type="ARBA" id="ARBA00022989"/>
    </source>
</evidence>
<keyword evidence="6 7" id="KW-0472">Membrane</keyword>
<evidence type="ECO:0000256" key="6">
    <source>
        <dbReference type="ARBA" id="ARBA00023136"/>
    </source>
</evidence>
<evidence type="ECO:0000313" key="10">
    <source>
        <dbReference type="EMBL" id="MFA4803923.1"/>
    </source>
</evidence>
<feature type="domain" description="ABC transmembrane type-1" evidence="8">
    <location>
        <begin position="121"/>
        <end position="330"/>
    </location>
</feature>
<dbReference type="PANTHER" id="PTHR30465:SF45">
    <property type="entry name" value="BINDING-PROTEIN-DEPENDENT TRANSPORT SYSTEMS INNER MEMBRANE COMPONENT"/>
    <property type="match status" value="1"/>
</dbReference>
<dbReference type="GO" id="GO:0005886">
    <property type="term" value="C:plasma membrane"/>
    <property type="evidence" value="ECO:0007669"/>
    <property type="project" value="UniProtKB-SubCell"/>
</dbReference>
<reference evidence="11" key="1">
    <citation type="submission" date="2015-02" db="EMBL/GenBank/DDBJ databases">
        <title>Pyrococcus kukulkanii sp. nov., a novel hyperthermophilic archaeon isolated from a deep-sea hydrothermal vent at the Guaymas Basin.</title>
        <authorList>
            <person name="Oger P.M."/>
            <person name="Callac N."/>
            <person name="Jebbar M."/>
            <person name="Godfroy A."/>
        </authorList>
    </citation>
    <scope>NUCLEOTIDE SEQUENCE [LARGE SCALE GENOMIC DNA]</scope>
    <source>
        <strain evidence="11">NCB100</strain>
    </source>
</reference>
<evidence type="ECO:0000259" key="8">
    <source>
        <dbReference type="PROSITE" id="PS50928"/>
    </source>
</evidence>
<dbReference type="OrthoDB" id="44105at2157"/>
<sequence length="349" mass="39159">MGMGKYLLIRAINALIVLSIVTLVVSALFVKMAEKDLENRIQELVNSEYQSLLQQNKAPSDPEKWREERIAYYRHQFKLDRPYWWRVLYYAKRTITLDFGNTRIPIFGTERNVKNIIALALPRTILLFTTAQIIVIIIGLLLGVKAAQMVGSLFDRALSILALITTSIPMWWFGMMMLLIFAFKLGWFPANSMPDPNLTGLAHVLDVAKRLVLPVTTIVFVLFGGWAWVTRNIMIGTMQEDFIMAARAKGVPERKVIYGHALRAAAPPIVTMTIFSLLGSLGGAIITESVFNWPGMGRVYWIAIQTNEINLVMGLTFISVALYLIGVIIADISYGFLDPRVRVGASASM</sequence>
<evidence type="ECO:0000256" key="7">
    <source>
        <dbReference type="RuleBase" id="RU363032"/>
    </source>
</evidence>
<dbReference type="Pfam" id="PF00528">
    <property type="entry name" value="BPD_transp_1"/>
    <property type="match status" value="1"/>
</dbReference>
<dbReference type="PROSITE" id="PS50928">
    <property type="entry name" value="ABC_TM1"/>
    <property type="match status" value="1"/>
</dbReference>
<evidence type="ECO:0000256" key="1">
    <source>
        <dbReference type="ARBA" id="ARBA00004651"/>
    </source>
</evidence>
<evidence type="ECO:0000313" key="12">
    <source>
        <dbReference type="Proteomes" id="UP001571980"/>
    </source>
</evidence>
<feature type="transmembrane region" description="Helical" evidence="7">
    <location>
        <begin position="211"/>
        <end position="229"/>
    </location>
</feature>
<evidence type="ECO:0000313" key="11">
    <source>
        <dbReference type="Proteomes" id="UP000070587"/>
    </source>
</evidence>
<keyword evidence="2 7" id="KW-0813">Transport</keyword>
<organism evidence="9 11">
    <name type="scientific">Pyrococcus kukulkanii</name>
    <dbReference type="NCBI Taxonomy" id="1609559"/>
    <lineage>
        <taxon>Archaea</taxon>
        <taxon>Methanobacteriati</taxon>
        <taxon>Methanobacteriota</taxon>
        <taxon>Thermococci</taxon>
        <taxon>Thermococcales</taxon>
        <taxon>Thermococcaceae</taxon>
        <taxon>Pyrococcus</taxon>
    </lineage>
</organism>
<protein>
    <submittedName>
        <fullName evidence="9 10">ABC transporter permease</fullName>
    </submittedName>
</protein>
<dbReference type="InterPro" id="IPR035906">
    <property type="entry name" value="MetI-like_sf"/>
</dbReference>
<dbReference type="SUPFAM" id="SSF161098">
    <property type="entry name" value="MetI-like"/>
    <property type="match status" value="1"/>
</dbReference>
<feature type="transmembrane region" description="Helical" evidence="7">
    <location>
        <begin position="269"/>
        <end position="291"/>
    </location>
</feature>
<dbReference type="GO" id="GO:0055085">
    <property type="term" value="P:transmembrane transport"/>
    <property type="evidence" value="ECO:0007669"/>
    <property type="project" value="InterPro"/>
</dbReference>
<feature type="transmembrane region" description="Helical" evidence="7">
    <location>
        <begin position="125"/>
        <end position="146"/>
    </location>
</feature>
<keyword evidence="3" id="KW-1003">Cell membrane</keyword>
<dbReference type="AlphaFoldDB" id="A0A127B7E7"/>
<reference evidence="10 12" key="3">
    <citation type="submission" date="2023-03" db="EMBL/GenBank/DDBJ databases">
        <title>Speciation in Pyrococcus: adaptation to high temperature as a mechanism.</title>
        <authorList>
            <person name="Gu J."/>
        </authorList>
    </citation>
    <scope>NUCLEOTIDE SEQUENCE [LARGE SCALE GENOMIC DNA]</scope>
    <source>
        <strain evidence="10 12">LMOA34</strain>
    </source>
</reference>
<evidence type="ECO:0000256" key="3">
    <source>
        <dbReference type="ARBA" id="ARBA00022475"/>
    </source>
</evidence>
<dbReference type="PANTHER" id="PTHR30465">
    <property type="entry name" value="INNER MEMBRANE ABC TRANSPORTER"/>
    <property type="match status" value="1"/>
</dbReference>
<dbReference type="EMBL" id="JARRIG010000002">
    <property type="protein sequence ID" value="MFA4803923.1"/>
    <property type="molecule type" value="Genomic_DNA"/>
</dbReference>
<dbReference type="GeneID" id="28490328"/>
<dbReference type="Proteomes" id="UP000070587">
    <property type="component" value="Chromosome"/>
</dbReference>
<feature type="transmembrane region" description="Helical" evidence="7">
    <location>
        <begin position="311"/>
        <end position="332"/>
    </location>
</feature>
<keyword evidence="5 7" id="KW-1133">Transmembrane helix</keyword>
<keyword evidence="12" id="KW-1185">Reference proteome</keyword>
<dbReference type="RefSeq" id="WP_068320101.1">
    <property type="nucleotide sequence ID" value="NZ_CP010835.1"/>
</dbReference>
<dbReference type="InterPro" id="IPR000515">
    <property type="entry name" value="MetI-like"/>
</dbReference>
<gene>
    <name evidence="10" type="ORF">P8X34_04060</name>
    <name evidence="9" type="ORF">TQ32_00810</name>
</gene>
<feature type="transmembrane region" description="Helical" evidence="7">
    <location>
        <begin position="158"/>
        <end position="183"/>
    </location>
</feature>
<dbReference type="PATRIC" id="fig|1609559.3.peg.168"/>
<dbReference type="EMBL" id="CP010835">
    <property type="protein sequence ID" value="AMM53194.1"/>
    <property type="molecule type" value="Genomic_DNA"/>
</dbReference>
<comment type="subcellular location">
    <subcellularLocation>
        <location evidence="1 7">Cell membrane</location>
        <topology evidence="1 7">Multi-pass membrane protein</topology>
    </subcellularLocation>
</comment>
<evidence type="ECO:0000313" key="9">
    <source>
        <dbReference type="EMBL" id="AMM53194.1"/>
    </source>
</evidence>
<comment type="similarity">
    <text evidence="7">Belongs to the binding-protein-dependent transport system permease family.</text>
</comment>
<feature type="transmembrane region" description="Helical" evidence="7">
    <location>
        <begin position="7"/>
        <end position="30"/>
    </location>
</feature>
<dbReference type="CDD" id="cd06261">
    <property type="entry name" value="TM_PBP2"/>
    <property type="match status" value="1"/>
</dbReference>
<dbReference type="STRING" id="1609559.TQ32_00810"/>